<keyword evidence="5" id="KW-0378">Hydrolase</keyword>
<feature type="domain" description="LysM" evidence="11">
    <location>
        <begin position="69"/>
        <end position="114"/>
    </location>
</feature>
<protein>
    <recommendedName>
        <fullName evidence="15">LysM domain-containing protein</fullName>
    </recommendedName>
</protein>
<evidence type="ECO:0000259" key="12">
    <source>
        <dbReference type="PROSITE" id="PS52029"/>
    </source>
</evidence>
<dbReference type="GO" id="GO:0071972">
    <property type="term" value="F:peptidoglycan L,D-transpeptidase activity"/>
    <property type="evidence" value="ECO:0007669"/>
    <property type="project" value="TreeGrafter"/>
</dbReference>
<evidence type="ECO:0000256" key="8">
    <source>
        <dbReference type="ARBA" id="ARBA00023316"/>
    </source>
</evidence>
<dbReference type="InParanoid" id="A0A1B1YWZ4"/>
<accession>A0A1B1YWZ4</accession>
<feature type="domain" description="L,D-TPase catalytic" evidence="12">
    <location>
        <begin position="126"/>
        <end position="265"/>
    </location>
</feature>
<evidence type="ECO:0000256" key="9">
    <source>
        <dbReference type="PROSITE-ProRule" id="PRU01373"/>
    </source>
</evidence>
<dbReference type="RefSeq" id="WP_083214976.1">
    <property type="nucleotide sequence ID" value="NZ_CP014671.1"/>
</dbReference>
<dbReference type="GO" id="GO:0005576">
    <property type="term" value="C:extracellular region"/>
    <property type="evidence" value="ECO:0007669"/>
    <property type="project" value="TreeGrafter"/>
</dbReference>
<dbReference type="InterPro" id="IPR005490">
    <property type="entry name" value="LD_TPept_cat_dom"/>
</dbReference>
<sequence length="456" mass="48428">MNRTDTHRTARPAHLLRLAGAALLLIALSGCAGWGARERPQLAPAPPPPEPFALNSFELQDDTDVVGRLRHTTVQGEETLLDIARAYDLGYDEILAANPGVDPWTPASGQRVLLPTAHVLPDAPREGIVINLAARRLYYYPPRHDGEPARVVTHPIGIGREGWATPLGRTKVAKKHAAPAWTVPASIRREHAAKGDPLPAVVPPGPDNPLGSHALRLGWSSILIHGTSKPAGIGMRVSHGCMQLYPEDIAPLFEAVPVGTPVTVVDQPYLAGVGTDGLLLEAHEPVKPMSGTRREAAVTRAIEAAIARHRLQDSALVDLDLAQAHAGRHAGYPLPIEASAPAQDAWLAALPAAPPLPTPHVAPVGQGEWYVDLGRFKSENNARRLVAMLTHQGPPIPALRVPGEGQHRVLAGPYPSKALASAAARRIERDLDETGRPIHLAPAVASNAAPPSAMLP</sequence>
<evidence type="ECO:0000256" key="5">
    <source>
        <dbReference type="ARBA" id="ARBA00022801"/>
    </source>
</evidence>
<dbReference type="FunCoup" id="A0A1B1YWZ4">
    <property type="interactions" value="137"/>
</dbReference>
<keyword evidence="8 9" id="KW-0961">Cell wall biogenesis/degradation</keyword>
<feature type="domain" description="SPOR" evidence="10">
    <location>
        <begin position="363"/>
        <end position="440"/>
    </location>
</feature>
<evidence type="ECO:0000256" key="6">
    <source>
        <dbReference type="ARBA" id="ARBA00022960"/>
    </source>
</evidence>
<dbReference type="EMBL" id="CP014671">
    <property type="protein sequence ID" value="ANX05279.1"/>
    <property type="molecule type" value="Genomic_DNA"/>
</dbReference>
<dbReference type="STRING" id="1810504.PG2T_14545"/>
<organism evidence="13 14">
    <name type="scientific">Immundisolibacter cernigliae</name>
    <dbReference type="NCBI Taxonomy" id="1810504"/>
    <lineage>
        <taxon>Bacteria</taxon>
        <taxon>Pseudomonadati</taxon>
        <taxon>Pseudomonadota</taxon>
        <taxon>Gammaproteobacteria</taxon>
        <taxon>Immundisolibacterales</taxon>
        <taxon>Immundisolibacteraceae</taxon>
        <taxon>Immundisolibacter</taxon>
    </lineage>
</organism>
<dbReference type="AlphaFoldDB" id="A0A1B1YWZ4"/>
<dbReference type="InterPro" id="IPR050979">
    <property type="entry name" value="LD-transpeptidase"/>
</dbReference>
<evidence type="ECO:0000259" key="10">
    <source>
        <dbReference type="PROSITE" id="PS51724"/>
    </source>
</evidence>
<dbReference type="InterPro" id="IPR018392">
    <property type="entry name" value="LysM"/>
</dbReference>
<dbReference type="PANTHER" id="PTHR30582:SF24">
    <property type="entry name" value="L,D-TRANSPEPTIDASE ERFK_SRFK-RELATED"/>
    <property type="match status" value="1"/>
</dbReference>
<dbReference type="InterPro" id="IPR038063">
    <property type="entry name" value="Transpep_catalytic_dom"/>
</dbReference>
<dbReference type="SUPFAM" id="SSF141523">
    <property type="entry name" value="L,D-transpeptidase catalytic domain-like"/>
    <property type="match status" value="1"/>
</dbReference>
<evidence type="ECO:0008006" key="15">
    <source>
        <dbReference type="Google" id="ProtNLM"/>
    </source>
</evidence>
<dbReference type="Gene3D" id="2.40.440.10">
    <property type="entry name" value="L,D-transpeptidase catalytic domain-like"/>
    <property type="match status" value="1"/>
</dbReference>
<name>A0A1B1YWZ4_9GAMM</name>
<dbReference type="GO" id="GO:0016757">
    <property type="term" value="F:glycosyltransferase activity"/>
    <property type="evidence" value="ECO:0007669"/>
    <property type="project" value="UniProtKB-KW"/>
</dbReference>
<dbReference type="CDD" id="cd00118">
    <property type="entry name" value="LysM"/>
    <property type="match status" value="1"/>
</dbReference>
<dbReference type="OrthoDB" id="9787225at2"/>
<dbReference type="GO" id="GO:0042834">
    <property type="term" value="F:peptidoglycan binding"/>
    <property type="evidence" value="ECO:0007669"/>
    <property type="project" value="InterPro"/>
</dbReference>
<gene>
    <name evidence="13" type="ORF">PG2T_14545</name>
</gene>
<dbReference type="InterPro" id="IPR036779">
    <property type="entry name" value="LysM_dom_sf"/>
</dbReference>
<dbReference type="UniPathway" id="UPA00219"/>
<keyword evidence="3" id="KW-0328">Glycosyltransferase</keyword>
<evidence type="ECO:0000313" key="14">
    <source>
        <dbReference type="Proteomes" id="UP000092952"/>
    </source>
</evidence>
<feature type="active site" description="Nucleophile" evidence="9">
    <location>
        <position position="241"/>
    </location>
</feature>
<evidence type="ECO:0000256" key="1">
    <source>
        <dbReference type="ARBA" id="ARBA00004752"/>
    </source>
</evidence>
<dbReference type="KEGG" id="gbi:PG2T_14545"/>
<dbReference type="PANTHER" id="PTHR30582">
    <property type="entry name" value="L,D-TRANSPEPTIDASE"/>
    <property type="match status" value="1"/>
</dbReference>
<dbReference type="Proteomes" id="UP000092952">
    <property type="component" value="Chromosome"/>
</dbReference>
<dbReference type="Gene3D" id="3.10.350.10">
    <property type="entry name" value="LysM domain"/>
    <property type="match status" value="1"/>
</dbReference>
<dbReference type="GO" id="GO:0008360">
    <property type="term" value="P:regulation of cell shape"/>
    <property type="evidence" value="ECO:0007669"/>
    <property type="project" value="UniProtKB-UniRule"/>
</dbReference>
<evidence type="ECO:0000256" key="7">
    <source>
        <dbReference type="ARBA" id="ARBA00022984"/>
    </source>
</evidence>
<keyword evidence="7 9" id="KW-0573">Peptidoglycan synthesis</keyword>
<comment type="similarity">
    <text evidence="2">Belongs to the YkuD family.</text>
</comment>
<dbReference type="SUPFAM" id="SSF110997">
    <property type="entry name" value="Sporulation related repeat"/>
    <property type="match status" value="1"/>
</dbReference>
<dbReference type="PROSITE" id="PS52029">
    <property type="entry name" value="LD_TPASE"/>
    <property type="match status" value="1"/>
</dbReference>
<keyword evidence="14" id="KW-1185">Reference proteome</keyword>
<dbReference type="Gene3D" id="3.30.70.1070">
    <property type="entry name" value="Sporulation related repeat"/>
    <property type="match status" value="1"/>
</dbReference>
<dbReference type="Pfam" id="PF05036">
    <property type="entry name" value="SPOR"/>
    <property type="match status" value="1"/>
</dbReference>
<keyword evidence="4" id="KW-0808">Transferase</keyword>
<feature type="active site" description="Proton donor/acceptor" evidence="9">
    <location>
        <position position="225"/>
    </location>
</feature>
<dbReference type="PROSITE" id="PS51257">
    <property type="entry name" value="PROKAR_LIPOPROTEIN"/>
    <property type="match status" value="1"/>
</dbReference>
<evidence type="ECO:0000256" key="2">
    <source>
        <dbReference type="ARBA" id="ARBA00005992"/>
    </source>
</evidence>
<proteinExistence type="inferred from homology"/>
<dbReference type="Pfam" id="PF03734">
    <property type="entry name" value="YkuD"/>
    <property type="match status" value="1"/>
</dbReference>
<dbReference type="PROSITE" id="PS51782">
    <property type="entry name" value="LYSM"/>
    <property type="match status" value="1"/>
</dbReference>
<dbReference type="InterPro" id="IPR007730">
    <property type="entry name" value="SPOR-like_dom"/>
</dbReference>
<evidence type="ECO:0000313" key="13">
    <source>
        <dbReference type="EMBL" id="ANX05279.1"/>
    </source>
</evidence>
<evidence type="ECO:0000256" key="3">
    <source>
        <dbReference type="ARBA" id="ARBA00022676"/>
    </source>
</evidence>
<keyword evidence="6 9" id="KW-0133">Cell shape</keyword>
<reference evidence="14" key="1">
    <citation type="submission" date="2016-03" db="EMBL/GenBank/DDBJ databases">
        <title>Complete genome sequence of Solimmundus cernigliae, representing a novel lineage of polycyclic aromatic hydrocarbon degraders within the Gammaproteobacteria.</title>
        <authorList>
            <person name="Singleton D.R."/>
            <person name="Dickey A.N."/>
            <person name="Scholl E.H."/>
            <person name="Wright F.A."/>
            <person name="Aitken M.D."/>
        </authorList>
    </citation>
    <scope>NUCLEOTIDE SEQUENCE [LARGE SCALE GENOMIC DNA]</scope>
    <source>
        <strain evidence="14">TR3.2</strain>
    </source>
</reference>
<evidence type="ECO:0000256" key="4">
    <source>
        <dbReference type="ARBA" id="ARBA00022679"/>
    </source>
</evidence>
<dbReference type="GO" id="GO:0071555">
    <property type="term" value="P:cell wall organization"/>
    <property type="evidence" value="ECO:0007669"/>
    <property type="project" value="UniProtKB-UniRule"/>
</dbReference>
<dbReference type="SUPFAM" id="SSF54106">
    <property type="entry name" value="LysM domain"/>
    <property type="match status" value="1"/>
</dbReference>
<dbReference type="PROSITE" id="PS51724">
    <property type="entry name" value="SPOR"/>
    <property type="match status" value="1"/>
</dbReference>
<evidence type="ECO:0000259" key="11">
    <source>
        <dbReference type="PROSITE" id="PS51782"/>
    </source>
</evidence>
<dbReference type="InterPro" id="IPR036680">
    <property type="entry name" value="SPOR-like_sf"/>
</dbReference>
<dbReference type="Pfam" id="PF01476">
    <property type="entry name" value="LysM"/>
    <property type="match status" value="1"/>
</dbReference>
<comment type="pathway">
    <text evidence="1 9">Cell wall biogenesis; peptidoglycan biosynthesis.</text>
</comment>
<dbReference type="CDD" id="cd16913">
    <property type="entry name" value="YkuD_like"/>
    <property type="match status" value="1"/>
</dbReference>
<dbReference type="GO" id="GO:0018104">
    <property type="term" value="P:peptidoglycan-protein cross-linking"/>
    <property type="evidence" value="ECO:0007669"/>
    <property type="project" value="TreeGrafter"/>
</dbReference>